<dbReference type="KEGG" id="pbar:105433979"/>
<protein>
    <submittedName>
        <fullName evidence="8">Transmembrane protein 256-like isoform X1</fullName>
    </submittedName>
</protein>
<evidence type="ECO:0000256" key="3">
    <source>
        <dbReference type="ARBA" id="ARBA00022692"/>
    </source>
</evidence>
<evidence type="ECO:0000256" key="1">
    <source>
        <dbReference type="ARBA" id="ARBA00004141"/>
    </source>
</evidence>
<accession>A0A6I9WWI7</accession>
<reference evidence="8" key="1">
    <citation type="submission" date="2025-08" db="UniProtKB">
        <authorList>
            <consortium name="RefSeq"/>
        </authorList>
    </citation>
    <scope>IDENTIFICATION</scope>
</reference>
<dbReference type="Pfam" id="PF04241">
    <property type="entry name" value="DUF423"/>
    <property type="match status" value="1"/>
</dbReference>
<dbReference type="InterPro" id="IPR006696">
    <property type="entry name" value="DUF423"/>
</dbReference>
<comment type="similarity">
    <text evidence="2">Belongs to the TMEM256 family.</text>
</comment>
<evidence type="ECO:0000256" key="6">
    <source>
        <dbReference type="SAM" id="Phobius"/>
    </source>
</evidence>
<comment type="subcellular location">
    <subcellularLocation>
        <location evidence="1">Membrane</location>
        <topology evidence="1">Multi-pass membrane protein</topology>
    </subcellularLocation>
</comment>
<feature type="transmembrane region" description="Helical" evidence="6">
    <location>
        <begin position="126"/>
        <end position="148"/>
    </location>
</feature>
<evidence type="ECO:0000256" key="2">
    <source>
        <dbReference type="ARBA" id="ARBA00006208"/>
    </source>
</evidence>
<dbReference type="GeneID" id="105433979"/>
<sequence>MGLQDVVYTAIITPFNVLHKTSAGAASFAWNAASSAGNYLGVKPKVEVKMPAPVPLWKLAAASGPYVRLAALSGAAAVILGAIGSHRHYTKDEVGQEQRRIFETANRYHFIHTLTLLGLPLCRVPAVAATFLMSGIILFCGSCYYTAFTNDRRFSATTPIGGFCFILAWCSMFL</sequence>
<dbReference type="PANTHER" id="PTHR43461">
    <property type="entry name" value="TRANSMEMBRANE PROTEIN 256"/>
    <property type="match status" value="1"/>
</dbReference>
<keyword evidence="5 6" id="KW-0472">Membrane</keyword>
<evidence type="ECO:0000313" key="8">
    <source>
        <dbReference type="RefSeq" id="XP_011647815.1"/>
    </source>
</evidence>
<dbReference type="OrthoDB" id="269173at2759"/>
<name>A0A6I9WWI7_9HYME</name>
<dbReference type="RefSeq" id="XP_011647815.1">
    <property type="nucleotide sequence ID" value="XM_011649513.2"/>
</dbReference>
<evidence type="ECO:0000256" key="5">
    <source>
        <dbReference type="ARBA" id="ARBA00023136"/>
    </source>
</evidence>
<gene>
    <name evidence="8" type="primary">LOC105433979</name>
</gene>
<keyword evidence="7" id="KW-1185">Reference proteome</keyword>
<keyword evidence="4 6" id="KW-1133">Transmembrane helix</keyword>
<organism evidence="7 8">
    <name type="scientific">Pogonomyrmex barbatus</name>
    <name type="common">red harvester ant</name>
    <dbReference type="NCBI Taxonomy" id="144034"/>
    <lineage>
        <taxon>Eukaryota</taxon>
        <taxon>Metazoa</taxon>
        <taxon>Ecdysozoa</taxon>
        <taxon>Arthropoda</taxon>
        <taxon>Hexapoda</taxon>
        <taxon>Insecta</taxon>
        <taxon>Pterygota</taxon>
        <taxon>Neoptera</taxon>
        <taxon>Endopterygota</taxon>
        <taxon>Hymenoptera</taxon>
        <taxon>Apocrita</taxon>
        <taxon>Aculeata</taxon>
        <taxon>Formicoidea</taxon>
        <taxon>Formicidae</taxon>
        <taxon>Myrmicinae</taxon>
        <taxon>Pogonomyrmex</taxon>
    </lineage>
</organism>
<evidence type="ECO:0000256" key="4">
    <source>
        <dbReference type="ARBA" id="ARBA00022989"/>
    </source>
</evidence>
<dbReference type="PANTHER" id="PTHR43461:SF1">
    <property type="entry name" value="TRANSMEMBRANE PROTEIN 256"/>
    <property type="match status" value="1"/>
</dbReference>
<keyword evidence="3 6" id="KW-0812">Transmembrane</keyword>
<dbReference type="Proteomes" id="UP000504615">
    <property type="component" value="Unplaced"/>
</dbReference>
<evidence type="ECO:0000313" key="7">
    <source>
        <dbReference type="Proteomes" id="UP000504615"/>
    </source>
</evidence>
<proteinExistence type="inferred from homology"/>
<dbReference type="AlphaFoldDB" id="A0A6I9WWI7"/>
<dbReference type="GO" id="GO:0016020">
    <property type="term" value="C:membrane"/>
    <property type="evidence" value="ECO:0007669"/>
    <property type="project" value="UniProtKB-SubCell"/>
</dbReference>